<dbReference type="NCBIfam" id="TIGR03515">
    <property type="entry name" value="GldC"/>
    <property type="match status" value="1"/>
</dbReference>
<evidence type="ECO:0000313" key="1">
    <source>
        <dbReference type="EMBL" id="SZD72285.1"/>
    </source>
</evidence>
<organism evidence="1 2">
    <name type="scientific">Candidatus Ornithobacterium hominis</name>
    <dbReference type="NCBI Taxonomy" id="2497989"/>
    <lineage>
        <taxon>Bacteria</taxon>
        <taxon>Pseudomonadati</taxon>
        <taxon>Bacteroidota</taxon>
        <taxon>Flavobacteriia</taxon>
        <taxon>Flavobacteriales</taxon>
        <taxon>Weeksellaceae</taxon>
        <taxon>Ornithobacterium</taxon>
    </lineage>
</organism>
<accession>A0A383TXH0</accession>
<name>A0A383TXH0_9FLAO</name>
<dbReference type="Pfam" id="PF19937">
    <property type="entry name" value="GldC-like"/>
    <property type="match status" value="1"/>
</dbReference>
<dbReference type="EMBL" id="UNSC01000003">
    <property type="protein sequence ID" value="SZD72285.1"/>
    <property type="molecule type" value="Genomic_DNA"/>
</dbReference>
<evidence type="ECO:0000313" key="2">
    <source>
        <dbReference type="Proteomes" id="UP000262142"/>
    </source>
</evidence>
<sequence>MKMKKSENQEKKSNISVEISLDENHVPDRLEWSAPDGGINHQPTKAVMLSFWDETKKEALRIDLWTKDMPVDDMKIFFHQVFVSMSNSYENATSDKNTAKLIREFAETYAKASEIID</sequence>
<dbReference type="AlphaFoldDB" id="A0A383TXH0"/>
<protein>
    <submittedName>
        <fullName evidence="1">Gliding motility-associated protein GldC</fullName>
    </submittedName>
</protein>
<keyword evidence="2" id="KW-1185">Reference proteome</keyword>
<dbReference type="InterPro" id="IPR019854">
    <property type="entry name" value="Motility-assoc_prot_GldC"/>
</dbReference>
<reference evidence="1 2" key="1">
    <citation type="submission" date="2018-09" db="EMBL/GenBank/DDBJ databases">
        <authorList>
            <consortium name="Pathogen Informatics"/>
        </authorList>
    </citation>
    <scope>NUCLEOTIDE SEQUENCE [LARGE SCALE GENOMIC DNA]</scope>
    <source>
        <strain evidence="1 2">OH-22767</strain>
    </source>
</reference>
<proteinExistence type="predicted"/>
<dbReference type="Proteomes" id="UP000262142">
    <property type="component" value="Unassembled WGS sequence"/>
</dbReference>
<gene>
    <name evidence="1" type="ORF">SAMEA104719789_00725</name>
</gene>